<feature type="domain" description="Fluoroacetyl-CoA-specific thioesterase-like" evidence="3">
    <location>
        <begin position="33"/>
        <end position="124"/>
    </location>
</feature>
<evidence type="ECO:0000256" key="1">
    <source>
        <dbReference type="PIRSR" id="PIRSR014972-1"/>
    </source>
</evidence>
<feature type="binding site" evidence="2">
    <location>
        <position position="68"/>
    </location>
    <ligand>
        <name>substrate</name>
    </ligand>
</feature>
<name>A0A5J6MC26_9PROT</name>
<evidence type="ECO:0000256" key="2">
    <source>
        <dbReference type="PIRSR" id="PIRSR014972-2"/>
    </source>
</evidence>
<dbReference type="PANTHER" id="PTHR36934:SF1">
    <property type="entry name" value="THIOESTERASE DOMAIN-CONTAINING PROTEIN"/>
    <property type="match status" value="1"/>
</dbReference>
<dbReference type="Pfam" id="PF22636">
    <property type="entry name" value="FlK"/>
    <property type="match status" value="1"/>
</dbReference>
<protein>
    <submittedName>
        <fullName evidence="4">Thioesterase</fullName>
    </submittedName>
</protein>
<evidence type="ECO:0000313" key="4">
    <source>
        <dbReference type="EMBL" id="QEX14773.1"/>
    </source>
</evidence>
<keyword evidence="5" id="KW-1185">Reference proteome</keyword>
<feature type="active site" evidence="1">
    <location>
        <position position="49"/>
    </location>
</feature>
<dbReference type="InterPro" id="IPR029069">
    <property type="entry name" value="HotDog_dom_sf"/>
</dbReference>
<dbReference type="SUPFAM" id="SSF54637">
    <property type="entry name" value="Thioesterase/thiol ester dehydrase-isomerase"/>
    <property type="match status" value="1"/>
</dbReference>
<reference evidence="4 5" key="1">
    <citation type="submission" date="2019-08" db="EMBL/GenBank/DDBJ databases">
        <title>Hyperibacter terrae gen. nov., sp. nov. and Hyperibacter viscosus sp. nov., two new members in the family Rhodospirillaceae isolated from the rhizosphere of Hypericum perforatum.</title>
        <authorList>
            <person name="Noviana Z."/>
        </authorList>
    </citation>
    <scope>NUCLEOTIDE SEQUENCE [LARGE SCALE GENOMIC DNA]</scope>
    <source>
        <strain evidence="4 5">R5913</strain>
    </source>
</reference>
<gene>
    <name evidence="4" type="ORF">FRZ44_00480</name>
</gene>
<dbReference type="EMBL" id="CP042906">
    <property type="protein sequence ID" value="QEX14773.1"/>
    <property type="molecule type" value="Genomic_DNA"/>
</dbReference>
<dbReference type="OrthoDB" id="6902891at2"/>
<feature type="active site" evidence="1">
    <location>
        <position position="41"/>
    </location>
</feature>
<evidence type="ECO:0000313" key="5">
    <source>
        <dbReference type="Proteomes" id="UP000326202"/>
    </source>
</evidence>
<dbReference type="KEGG" id="htq:FRZ44_00480"/>
<feature type="binding site" evidence="2">
    <location>
        <position position="119"/>
    </location>
    <ligand>
        <name>substrate</name>
    </ligand>
</feature>
<organism evidence="4 5">
    <name type="scientific">Hypericibacter terrae</name>
    <dbReference type="NCBI Taxonomy" id="2602015"/>
    <lineage>
        <taxon>Bacteria</taxon>
        <taxon>Pseudomonadati</taxon>
        <taxon>Pseudomonadota</taxon>
        <taxon>Alphaproteobacteria</taxon>
        <taxon>Rhodospirillales</taxon>
        <taxon>Dongiaceae</taxon>
        <taxon>Hypericibacter</taxon>
    </lineage>
</organism>
<dbReference type="InterPro" id="IPR025540">
    <property type="entry name" value="FlK"/>
</dbReference>
<feature type="binding site" evidence="2">
    <location>
        <position position="68"/>
    </location>
    <ligand>
        <name>CoA</name>
        <dbReference type="ChEBI" id="CHEBI:57287"/>
    </ligand>
</feature>
<dbReference type="Gene3D" id="3.10.129.10">
    <property type="entry name" value="Hotdog Thioesterase"/>
    <property type="match status" value="1"/>
</dbReference>
<feature type="active site" evidence="1">
    <location>
        <position position="75"/>
    </location>
</feature>
<dbReference type="AlphaFoldDB" id="A0A5J6MC26"/>
<dbReference type="RefSeq" id="WP_151175290.1">
    <property type="nucleotide sequence ID" value="NZ_CP042906.1"/>
</dbReference>
<dbReference type="InterPro" id="IPR054485">
    <property type="entry name" value="FlK-like_dom"/>
</dbReference>
<sequence>MPMPPIGLRHRESVTVDASLTVPSVSPSFRHFHDMPPVFATAFMVGFVEETCVAALEAHLGPGQRTVGTHVDLSHEAATPIGMTVTVEVELVEVEGKRLRFKVEARDDKDVIGRGHHERFVIDEAKFLARLEVKARS</sequence>
<dbReference type="Proteomes" id="UP000326202">
    <property type="component" value="Chromosome"/>
</dbReference>
<proteinExistence type="predicted"/>
<evidence type="ECO:0000259" key="3">
    <source>
        <dbReference type="Pfam" id="PF22636"/>
    </source>
</evidence>
<dbReference type="PIRSF" id="PIRSF014972">
    <property type="entry name" value="FlK"/>
    <property type="match status" value="1"/>
</dbReference>
<accession>A0A5J6MC26</accession>
<dbReference type="PANTHER" id="PTHR36934">
    <property type="entry name" value="BLR0278 PROTEIN"/>
    <property type="match status" value="1"/>
</dbReference>